<accession>A0A081C442</accession>
<evidence type="ECO:0000313" key="1">
    <source>
        <dbReference type="EMBL" id="GAK59347.1"/>
    </source>
</evidence>
<sequence length="265" mass="30782">MSFKPFQGLFRVSTGEKMTDQEKIATCFKPFQGLFRVSTTSSIVNLSKRVWVSNPSRDYSAFLRIVIPYDQIEIWVVSNPSRDYSAFLHLFLRLWRWFSRNSFKPFQGLFRVSTAVCQGYAKMVEAVSNPSRDYSAFLLLGIEHDMATQDRFKPFQGLFRVSTIHNILLTTIINSFQTLPGIIPRFYDCMVSSFIRLVIQFQTLPGIIPRFYKNSCLEASNQAGFQTLPGIIPRFYARTTDETHLWTVFQTLPGIIPRFYRRRTS</sequence>
<dbReference type="AlphaFoldDB" id="A0A081C442"/>
<evidence type="ECO:0000313" key="2">
    <source>
        <dbReference type="Proteomes" id="UP000030661"/>
    </source>
</evidence>
<keyword evidence="2" id="KW-1185">Reference proteome</keyword>
<gene>
    <name evidence="1" type="ORF">U27_06331</name>
</gene>
<organism evidence="1">
    <name type="scientific">Vecturithrix granuli</name>
    <dbReference type="NCBI Taxonomy" id="1499967"/>
    <lineage>
        <taxon>Bacteria</taxon>
        <taxon>Candidatus Moduliflexota</taxon>
        <taxon>Candidatus Vecturitrichia</taxon>
        <taxon>Candidatus Vecturitrichales</taxon>
        <taxon>Candidatus Vecturitrichaceae</taxon>
        <taxon>Candidatus Vecturithrix</taxon>
    </lineage>
</organism>
<reference evidence="1" key="1">
    <citation type="journal article" date="2015" name="PeerJ">
        <title>First genomic representation of candidate bacterial phylum KSB3 points to enhanced environmental sensing as a trigger of wastewater bulking.</title>
        <authorList>
            <person name="Sekiguchi Y."/>
            <person name="Ohashi A."/>
            <person name="Parks D.H."/>
            <person name="Yamauchi T."/>
            <person name="Tyson G.W."/>
            <person name="Hugenholtz P."/>
        </authorList>
    </citation>
    <scope>NUCLEOTIDE SEQUENCE [LARGE SCALE GENOMIC DNA]</scope>
</reference>
<protein>
    <submittedName>
        <fullName evidence="1">Uncharacterized protein</fullName>
    </submittedName>
</protein>
<dbReference type="HOGENOM" id="CLU_896193_0_0_0"/>
<proteinExistence type="predicted"/>
<name>A0A081C442_VECG1</name>
<dbReference type="EMBL" id="DF820470">
    <property type="protein sequence ID" value="GAK59347.1"/>
    <property type="molecule type" value="Genomic_DNA"/>
</dbReference>
<dbReference type="Proteomes" id="UP000030661">
    <property type="component" value="Unassembled WGS sequence"/>
</dbReference>